<dbReference type="PANTHER" id="PTHR47592:SF27">
    <property type="entry name" value="OS08G0421700 PROTEIN"/>
    <property type="match status" value="1"/>
</dbReference>
<proteinExistence type="predicted"/>
<dbReference type="Gene3D" id="4.10.60.10">
    <property type="entry name" value="Zinc finger, CCHC-type"/>
    <property type="match status" value="1"/>
</dbReference>
<protein>
    <recommendedName>
        <fullName evidence="2">CCHC-type domain-containing protein</fullName>
    </recommendedName>
</protein>
<dbReference type="InterPro" id="IPR036875">
    <property type="entry name" value="Znf_CCHC_sf"/>
</dbReference>
<feature type="domain" description="CCHC-type" evidence="2">
    <location>
        <begin position="106"/>
        <end position="121"/>
    </location>
</feature>
<reference evidence="3 4" key="1">
    <citation type="journal article" date="2022" name="G3 (Bethesda)">
        <title>Whole-genome sequence and methylome profiling of the almond [Prunus dulcis (Mill.) D.A. Webb] cultivar 'Nonpareil'.</title>
        <authorList>
            <person name="D'Amico-Willman K.M."/>
            <person name="Ouma W.Z."/>
            <person name="Meulia T."/>
            <person name="Sideli G.M."/>
            <person name="Gradziel T.M."/>
            <person name="Fresnedo-Ramirez J."/>
        </authorList>
    </citation>
    <scope>NUCLEOTIDE SEQUENCE [LARGE SCALE GENOMIC DNA]</scope>
    <source>
        <strain evidence="3">Clone GOH B32 T37-40</strain>
    </source>
</reference>
<name>A0AAD4ZAP5_PRUDU</name>
<dbReference type="Pfam" id="PF14223">
    <property type="entry name" value="Retrotran_gag_2"/>
    <property type="match status" value="1"/>
</dbReference>
<dbReference type="EMBL" id="JAJFAZ020000003">
    <property type="protein sequence ID" value="KAI5338724.1"/>
    <property type="molecule type" value="Genomic_DNA"/>
</dbReference>
<gene>
    <name evidence="3" type="ORF">L3X38_017996</name>
</gene>
<dbReference type="GO" id="GO:0008270">
    <property type="term" value="F:zinc ion binding"/>
    <property type="evidence" value="ECO:0007669"/>
    <property type="project" value="UniProtKB-KW"/>
</dbReference>
<dbReference type="InterPro" id="IPR054722">
    <property type="entry name" value="PolX-like_BBD"/>
</dbReference>
<organism evidence="3 4">
    <name type="scientific">Prunus dulcis</name>
    <name type="common">Almond</name>
    <name type="synonym">Amygdalus dulcis</name>
    <dbReference type="NCBI Taxonomy" id="3755"/>
    <lineage>
        <taxon>Eukaryota</taxon>
        <taxon>Viridiplantae</taxon>
        <taxon>Streptophyta</taxon>
        <taxon>Embryophyta</taxon>
        <taxon>Tracheophyta</taxon>
        <taxon>Spermatophyta</taxon>
        <taxon>Magnoliopsida</taxon>
        <taxon>eudicotyledons</taxon>
        <taxon>Gunneridae</taxon>
        <taxon>Pentapetalae</taxon>
        <taxon>rosids</taxon>
        <taxon>fabids</taxon>
        <taxon>Rosales</taxon>
        <taxon>Rosaceae</taxon>
        <taxon>Amygdaloideae</taxon>
        <taxon>Amygdaleae</taxon>
        <taxon>Prunus</taxon>
    </lineage>
</organism>
<dbReference type="InterPro" id="IPR001878">
    <property type="entry name" value="Znf_CCHC"/>
</dbReference>
<evidence type="ECO:0000259" key="2">
    <source>
        <dbReference type="PROSITE" id="PS50158"/>
    </source>
</evidence>
<keyword evidence="1" id="KW-0863">Zinc-finger</keyword>
<evidence type="ECO:0000313" key="3">
    <source>
        <dbReference type="EMBL" id="KAI5338724.1"/>
    </source>
</evidence>
<keyword evidence="1" id="KW-0479">Metal-binding</keyword>
<sequence>MKETSAKELWTNLEEKYMTKSAKNQLFLKKQLFHFQYLPGISMHKHLNDYNKILANLANLHVKIPDEDKALPDNYDHLTTTLLYEKSDVELDKVSAALVNHQCYECAFCRQKGHWKKDCPKLKNKEKDKAGSEANVAKSGDDDFEFVLASPSANGHSKKWILDSGCTYHICLIREWFSGFQELDGGVVLCNDPVLNKFLIINLFR</sequence>
<comment type="caution">
    <text evidence="3">The sequence shown here is derived from an EMBL/GenBank/DDBJ whole genome shotgun (WGS) entry which is preliminary data.</text>
</comment>
<dbReference type="PROSITE" id="PS50158">
    <property type="entry name" value="ZF_CCHC"/>
    <property type="match status" value="1"/>
</dbReference>
<dbReference type="SUPFAM" id="SSF57756">
    <property type="entry name" value="Retrovirus zinc finger-like domains"/>
    <property type="match status" value="1"/>
</dbReference>
<accession>A0AAD4ZAP5</accession>
<keyword evidence="4" id="KW-1185">Reference proteome</keyword>
<dbReference type="AlphaFoldDB" id="A0AAD4ZAP5"/>
<dbReference type="PANTHER" id="PTHR47592">
    <property type="entry name" value="PBF68 PROTEIN"/>
    <property type="match status" value="1"/>
</dbReference>
<dbReference type="GO" id="GO:0003676">
    <property type="term" value="F:nucleic acid binding"/>
    <property type="evidence" value="ECO:0007669"/>
    <property type="project" value="InterPro"/>
</dbReference>
<dbReference type="Proteomes" id="UP001054821">
    <property type="component" value="Chromosome 3"/>
</dbReference>
<evidence type="ECO:0000256" key="1">
    <source>
        <dbReference type="PROSITE-ProRule" id="PRU00047"/>
    </source>
</evidence>
<keyword evidence="1" id="KW-0862">Zinc</keyword>
<dbReference type="Pfam" id="PF22936">
    <property type="entry name" value="Pol_BBD"/>
    <property type="match status" value="1"/>
</dbReference>
<evidence type="ECO:0000313" key="4">
    <source>
        <dbReference type="Proteomes" id="UP001054821"/>
    </source>
</evidence>